<dbReference type="InterPro" id="IPR011335">
    <property type="entry name" value="Restrct_endonuc-II-like"/>
</dbReference>
<dbReference type="Gene3D" id="3.40.1350.10">
    <property type="match status" value="1"/>
</dbReference>
<feature type="domain" description="ATP-cone" evidence="4">
    <location>
        <begin position="4"/>
        <end position="85"/>
    </location>
</feature>
<dbReference type="GO" id="GO:0004519">
    <property type="term" value="F:endonuclease activity"/>
    <property type="evidence" value="ECO:0007669"/>
    <property type="project" value="InterPro"/>
</dbReference>
<accession>A0A2M8LCJ7</accession>
<evidence type="ECO:0000313" key="6">
    <source>
        <dbReference type="Proteomes" id="UP000228700"/>
    </source>
</evidence>
<proteinExistence type="predicted"/>
<evidence type="ECO:0000256" key="2">
    <source>
        <dbReference type="ARBA" id="ARBA00022840"/>
    </source>
</evidence>
<dbReference type="SUPFAM" id="SSF52980">
    <property type="entry name" value="Restriction endonuclease-like"/>
    <property type="match status" value="1"/>
</dbReference>
<sequence>MKEVTIRKANGEKQLFDIAKLIESLSDAGANANVAQEIAKHIEEELRDGMTTHEIYSHAFRLLRKSARPIAATYSIRRAVQELGPDGFPFERFIAEIWKSKGYETLTDQMVRGGCVEHEMDVVAWNTDKLIMIEAKFHNEQGTRSDVKTALYVKARFDDLFEGSFSYGGVTRHLDEGWLVTNTKFTDTAIRYGECQKLNMIGWNYPKKGNLQHLIEEAGFHPLTVLSTLSKAERFILLHNDLVLIKHVLERRDDLVSLGISQDKVTRIIEEAEEILS</sequence>
<dbReference type="Proteomes" id="UP000228700">
    <property type="component" value="Unassembled WGS sequence"/>
</dbReference>
<evidence type="ECO:0000256" key="1">
    <source>
        <dbReference type="ARBA" id="ARBA00022741"/>
    </source>
</evidence>
<dbReference type="InterPro" id="IPR011856">
    <property type="entry name" value="tRNA_endonuc-like_dom_sf"/>
</dbReference>
<evidence type="ECO:0000313" key="5">
    <source>
        <dbReference type="EMBL" id="PJE74291.1"/>
    </source>
</evidence>
<protein>
    <submittedName>
        <fullName evidence="5">ATPase</fullName>
    </submittedName>
</protein>
<keyword evidence="2 3" id="KW-0067">ATP-binding</keyword>
<name>A0A2M8LCJ7_9BACT</name>
<dbReference type="GO" id="GO:0003677">
    <property type="term" value="F:DNA binding"/>
    <property type="evidence" value="ECO:0007669"/>
    <property type="project" value="InterPro"/>
</dbReference>
<dbReference type="InterPro" id="IPR007560">
    <property type="entry name" value="Restrct_endonuc_IV_Mrr"/>
</dbReference>
<comment type="caution">
    <text evidence="5">The sequence shown here is derived from an EMBL/GenBank/DDBJ whole genome shotgun (WGS) entry which is preliminary data.</text>
</comment>
<dbReference type="EMBL" id="PFEQ01000009">
    <property type="protein sequence ID" value="PJE74291.1"/>
    <property type="molecule type" value="Genomic_DNA"/>
</dbReference>
<reference evidence="6" key="1">
    <citation type="submission" date="2017-09" db="EMBL/GenBank/DDBJ databases">
        <title>Depth-based differentiation of microbial function through sediment-hosted aquifers and enrichment of novel symbionts in the deep terrestrial subsurface.</title>
        <authorList>
            <person name="Probst A.J."/>
            <person name="Ladd B."/>
            <person name="Jarett J.K."/>
            <person name="Geller-Mcgrath D.E."/>
            <person name="Sieber C.M.K."/>
            <person name="Emerson J.B."/>
            <person name="Anantharaman K."/>
            <person name="Thomas B.C."/>
            <person name="Malmstrom R."/>
            <person name="Stieglmeier M."/>
            <person name="Klingl A."/>
            <person name="Woyke T."/>
            <person name="Ryan C.M."/>
            <person name="Banfield J.F."/>
        </authorList>
    </citation>
    <scope>NUCLEOTIDE SEQUENCE [LARGE SCALE GENOMIC DNA]</scope>
</reference>
<dbReference type="GO" id="GO:0009307">
    <property type="term" value="P:DNA restriction-modification system"/>
    <property type="evidence" value="ECO:0007669"/>
    <property type="project" value="InterPro"/>
</dbReference>
<dbReference type="PROSITE" id="PS51161">
    <property type="entry name" value="ATP_CONE"/>
    <property type="match status" value="1"/>
</dbReference>
<dbReference type="Pfam" id="PF04471">
    <property type="entry name" value="Mrr_cat"/>
    <property type="match status" value="1"/>
</dbReference>
<evidence type="ECO:0000256" key="3">
    <source>
        <dbReference type="PROSITE-ProRule" id="PRU00492"/>
    </source>
</evidence>
<keyword evidence="1 3" id="KW-0547">Nucleotide-binding</keyword>
<dbReference type="AlphaFoldDB" id="A0A2M8LCJ7"/>
<dbReference type="GO" id="GO:0005524">
    <property type="term" value="F:ATP binding"/>
    <property type="evidence" value="ECO:0007669"/>
    <property type="project" value="UniProtKB-UniRule"/>
</dbReference>
<evidence type="ECO:0000259" key="4">
    <source>
        <dbReference type="PROSITE" id="PS51161"/>
    </source>
</evidence>
<organism evidence="5 6">
    <name type="scientific">Candidatus Taylorbacteria bacterium CG10_big_fil_rev_8_21_14_0_10_41_48</name>
    <dbReference type="NCBI Taxonomy" id="1975024"/>
    <lineage>
        <taxon>Bacteria</taxon>
        <taxon>Candidatus Tayloriibacteriota</taxon>
    </lineage>
</organism>
<dbReference type="Pfam" id="PF03477">
    <property type="entry name" value="ATP-cone"/>
    <property type="match status" value="1"/>
</dbReference>
<gene>
    <name evidence="5" type="ORF">COV01_02225</name>
</gene>
<dbReference type="InterPro" id="IPR005144">
    <property type="entry name" value="ATP-cone_dom"/>
</dbReference>